<dbReference type="Pfam" id="PF22698">
    <property type="entry name" value="Semialdhyde_dhC_1"/>
    <property type="match status" value="1"/>
</dbReference>
<dbReference type="PANTHER" id="PTHR32338">
    <property type="entry name" value="N-ACETYL-GAMMA-GLUTAMYL-PHOSPHATE REDUCTASE, CHLOROPLASTIC-RELATED-RELATED"/>
    <property type="match status" value="1"/>
</dbReference>
<dbReference type="SUPFAM" id="SSF55347">
    <property type="entry name" value="Glyceraldehyde-3-phosphate dehydrogenase-like, C-terminal domain"/>
    <property type="match status" value="1"/>
</dbReference>
<comment type="caution">
    <text evidence="2">The sequence shown here is derived from an EMBL/GenBank/DDBJ whole genome shotgun (WGS) entry which is preliminary data.</text>
</comment>
<sequence>MNVAENVFPAIKKDYPSFAWTVRESDENLIWLFEKPDGSFNNNGSVLFYYGCHLRSDALAPVYDEFISHGRAMLWSSNLESRLRRASQAASESLGRTHVTQQARGYCTKARPFQGVGQPTIFDDLMPYGLTDHKDEREISSQLNTHVAFMPHAASWFRGIHHTINMPLNETMTSRDIRQIYQDRYAGEKLVVVVGEVPLLKNVMNKHGVELVRSPFIAR</sequence>
<dbReference type="Gene3D" id="3.30.360.10">
    <property type="entry name" value="Dihydrodipicolinate Reductase, domain 2"/>
    <property type="match status" value="1"/>
</dbReference>
<dbReference type="HOGENOM" id="CLU_1261787_0_0_1"/>
<dbReference type="Pfam" id="PF04768">
    <property type="entry name" value="NAT"/>
    <property type="match status" value="1"/>
</dbReference>
<dbReference type="AlphaFoldDB" id="A0A0B4HJ87"/>
<organism evidence="2 3">
    <name type="scientific">Metarhizium guizhouense (strain ARSEF 977)</name>
    <dbReference type="NCBI Taxonomy" id="1276136"/>
    <lineage>
        <taxon>Eukaryota</taxon>
        <taxon>Fungi</taxon>
        <taxon>Dikarya</taxon>
        <taxon>Ascomycota</taxon>
        <taxon>Pezizomycotina</taxon>
        <taxon>Sordariomycetes</taxon>
        <taxon>Hypocreomycetidae</taxon>
        <taxon>Hypocreales</taxon>
        <taxon>Clavicipitaceae</taxon>
        <taxon>Metarhizium</taxon>
    </lineage>
</organism>
<evidence type="ECO:0000259" key="1">
    <source>
        <dbReference type="PROSITE" id="PS51731"/>
    </source>
</evidence>
<dbReference type="Proteomes" id="UP000031192">
    <property type="component" value="Unassembled WGS sequence"/>
</dbReference>
<accession>A0A0B4HJ87</accession>
<dbReference type="InterPro" id="IPR050085">
    <property type="entry name" value="AGPR"/>
</dbReference>
<dbReference type="PROSITE" id="PS51731">
    <property type="entry name" value="GNAT_NAGS"/>
    <property type="match status" value="1"/>
</dbReference>
<evidence type="ECO:0000313" key="2">
    <source>
        <dbReference type="EMBL" id="KID89976.1"/>
    </source>
</evidence>
<dbReference type="EMBL" id="AZNH01000007">
    <property type="protein sequence ID" value="KID89976.1"/>
    <property type="molecule type" value="Genomic_DNA"/>
</dbReference>
<feature type="domain" description="N-acetyltransferase" evidence="1">
    <location>
        <begin position="1"/>
        <end position="73"/>
    </location>
</feature>
<dbReference type="InterPro" id="IPR058924">
    <property type="entry name" value="AGPR_dimerisation_dom"/>
</dbReference>
<keyword evidence="3" id="KW-1185">Reference proteome</keyword>
<name>A0A0B4HJ87_METGA</name>
<dbReference type="PANTHER" id="PTHR32338:SF10">
    <property type="entry name" value="N-ACETYL-GAMMA-GLUTAMYL-PHOSPHATE REDUCTASE, CHLOROPLASTIC-RELATED"/>
    <property type="match status" value="1"/>
</dbReference>
<dbReference type="InterPro" id="IPR006855">
    <property type="entry name" value="Vertebrate-like_GNAT_dom"/>
</dbReference>
<proteinExistence type="predicted"/>
<dbReference type="Gene3D" id="3.40.630.30">
    <property type="match status" value="1"/>
</dbReference>
<dbReference type="UniPathway" id="UPA00068"/>
<dbReference type="GO" id="GO:0006526">
    <property type="term" value="P:L-arginine biosynthetic process"/>
    <property type="evidence" value="ECO:0007669"/>
    <property type="project" value="UniProtKB-UniPathway"/>
</dbReference>
<reference evidence="2 3" key="1">
    <citation type="journal article" date="2014" name="Proc. Natl. Acad. Sci. U.S.A.">
        <title>Trajectory and genomic determinants of fungal-pathogen speciation and host adaptation.</title>
        <authorList>
            <person name="Hu X."/>
            <person name="Xiao G."/>
            <person name="Zheng P."/>
            <person name="Shang Y."/>
            <person name="Su Y."/>
            <person name="Zhang X."/>
            <person name="Liu X."/>
            <person name="Zhan S."/>
            <person name="St Leger R.J."/>
            <person name="Wang C."/>
        </authorList>
    </citation>
    <scope>NUCLEOTIDE SEQUENCE [LARGE SCALE GENOMIC DNA]</scope>
    <source>
        <strain evidence="2 3">ARSEF 977</strain>
    </source>
</reference>
<protein>
    <submittedName>
        <fullName evidence="2">Arg-6 protein</fullName>
    </submittedName>
</protein>
<gene>
    <name evidence="2" type="ORF">MGU_03381</name>
</gene>
<evidence type="ECO:0000313" key="3">
    <source>
        <dbReference type="Proteomes" id="UP000031192"/>
    </source>
</evidence>